<sequence length="229" mass="25280">MKYTVGSGLFNHQWSVLSEDVISVCLELVLYGIYLVLFILAICTLARRKGAGKKLLLGYAWTMAAFGTVQLVIRLVDTVLIARCVEILVKQDSFTSQPKLAKLALLSRSLETAQTVILAGNNFVTDSLLLYRCFMIWGSDWRPVVLPGVLIACTFVIGCVTSLGFSGLILVSVTLARLPYVFAALTNLVLVVLIGGRVWYIRQDARVVAGNELRNRYDTVIVMVYIPSL</sequence>
<dbReference type="Proteomes" id="UP001215598">
    <property type="component" value="Unassembled WGS sequence"/>
</dbReference>
<keyword evidence="1" id="KW-0472">Membrane</keyword>
<organism evidence="2 3">
    <name type="scientific">Mycena metata</name>
    <dbReference type="NCBI Taxonomy" id="1033252"/>
    <lineage>
        <taxon>Eukaryota</taxon>
        <taxon>Fungi</taxon>
        <taxon>Dikarya</taxon>
        <taxon>Basidiomycota</taxon>
        <taxon>Agaricomycotina</taxon>
        <taxon>Agaricomycetes</taxon>
        <taxon>Agaricomycetidae</taxon>
        <taxon>Agaricales</taxon>
        <taxon>Marasmiineae</taxon>
        <taxon>Mycenaceae</taxon>
        <taxon>Mycena</taxon>
    </lineage>
</organism>
<evidence type="ECO:0000256" key="1">
    <source>
        <dbReference type="SAM" id="Phobius"/>
    </source>
</evidence>
<feature type="transmembrane region" description="Helical" evidence="1">
    <location>
        <begin position="55"/>
        <end position="73"/>
    </location>
</feature>
<keyword evidence="1" id="KW-1133">Transmembrane helix</keyword>
<evidence type="ECO:0000313" key="3">
    <source>
        <dbReference type="Proteomes" id="UP001215598"/>
    </source>
</evidence>
<comment type="caution">
    <text evidence="2">The sequence shown here is derived from an EMBL/GenBank/DDBJ whole genome shotgun (WGS) entry which is preliminary data.</text>
</comment>
<dbReference type="EMBL" id="JARKIB010000112">
    <property type="protein sequence ID" value="KAJ7738422.1"/>
    <property type="molecule type" value="Genomic_DNA"/>
</dbReference>
<evidence type="ECO:0000313" key="2">
    <source>
        <dbReference type="EMBL" id="KAJ7738422.1"/>
    </source>
</evidence>
<reference evidence="2" key="1">
    <citation type="submission" date="2023-03" db="EMBL/GenBank/DDBJ databases">
        <title>Massive genome expansion in bonnet fungi (Mycena s.s.) driven by repeated elements and novel gene families across ecological guilds.</title>
        <authorList>
            <consortium name="Lawrence Berkeley National Laboratory"/>
            <person name="Harder C.B."/>
            <person name="Miyauchi S."/>
            <person name="Viragh M."/>
            <person name="Kuo A."/>
            <person name="Thoen E."/>
            <person name="Andreopoulos B."/>
            <person name="Lu D."/>
            <person name="Skrede I."/>
            <person name="Drula E."/>
            <person name="Henrissat B."/>
            <person name="Morin E."/>
            <person name="Kohler A."/>
            <person name="Barry K."/>
            <person name="LaButti K."/>
            <person name="Morin E."/>
            <person name="Salamov A."/>
            <person name="Lipzen A."/>
            <person name="Mereny Z."/>
            <person name="Hegedus B."/>
            <person name="Baldrian P."/>
            <person name="Stursova M."/>
            <person name="Weitz H."/>
            <person name="Taylor A."/>
            <person name="Grigoriev I.V."/>
            <person name="Nagy L.G."/>
            <person name="Martin F."/>
            <person name="Kauserud H."/>
        </authorList>
    </citation>
    <scope>NUCLEOTIDE SEQUENCE</scope>
    <source>
        <strain evidence="2">CBHHK182m</strain>
    </source>
</reference>
<keyword evidence="1" id="KW-0812">Transmembrane</keyword>
<dbReference type="AlphaFoldDB" id="A0AAD7IBF1"/>
<gene>
    <name evidence="2" type="ORF">B0H16DRAFT_98825</name>
</gene>
<name>A0AAD7IBF1_9AGAR</name>
<protein>
    <submittedName>
        <fullName evidence="2">Uncharacterized protein</fullName>
    </submittedName>
</protein>
<feature type="transmembrane region" description="Helical" evidence="1">
    <location>
        <begin position="144"/>
        <end position="171"/>
    </location>
</feature>
<keyword evidence="3" id="KW-1185">Reference proteome</keyword>
<feature type="transmembrane region" description="Helical" evidence="1">
    <location>
        <begin position="21"/>
        <end position="43"/>
    </location>
</feature>
<proteinExistence type="predicted"/>
<accession>A0AAD7IBF1</accession>
<feature type="transmembrane region" description="Helical" evidence="1">
    <location>
        <begin position="178"/>
        <end position="200"/>
    </location>
</feature>